<keyword evidence="2 5" id="KW-0812">Transmembrane</keyword>
<evidence type="ECO:0000259" key="6">
    <source>
        <dbReference type="Pfam" id="PF02656"/>
    </source>
</evidence>
<evidence type="ECO:0000256" key="3">
    <source>
        <dbReference type="ARBA" id="ARBA00022989"/>
    </source>
</evidence>
<evidence type="ECO:0000313" key="8">
    <source>
        <dbReference type="Proteomes" id="UP000478836"/>
    </source>
</evidence>
<keyword evidence="8" id="KW-1185">Reference proteome</keyword>
<comment type="subcellular location">
    <subcellularLocation>
        <location evidence="1">Endomembrane system</location>
        <topology evidence="1">Multi-pass membrane protein</topology>
    </subcellularLocation>
</comment>
<feature type="transmembrane region" description="Helical" evidence="5">
    <location>
        <begin position="53"/>
        <end position="73"/>
    </location>
</feature>
<feature type="domain" description="DUF202" evidence="6">
    <location>
        <begin position="13"/>
        <end position="80"/>
    </location>
</feature>
<dbReference type="EMBL" id="WAAO01000002">
    <property type="protein sequence ID" value="KAB1864006.1"/>
    <property type="molecule type" value="Genomic_DNA"/>
</dbReference>
<dbReference type="Pfam" id="PF02656">
    <property type="entry name" value="DUF202"/>
    <property type="match status" value="1"/>
</dbReference>
<evidence type="ECO:0000256" key="5">
    <source>
        <dbReference type="SAM" id="Phobius"/>
    </source>
</evidence>
<dbReference type="InterPro" id="IPR003807">
    <property type="entry name" value="DUF202"/>
</dbReference>
<keyword evidence="3 5" id="KW-1133">Transmembrane helix</keyword>
<evidence type="ECO:0000313" key="7">
    <source>
        <dbReference type="EMBL" id="KAB1864006.1"/>
    </source>
</evidence>
<proteinExistence type="predicted"/>
<evidence type="ECO:0000256" key="1">
    <source>
        <dbReference type="ARBA" id="ARBA00004127"/>
    </source>
</evidence>
<keyword evidence="4 5" id="KW-0472">Membrane</keyword>
<protein>
    <submittedName>
        <fullName evidence="7">DUF202 domain-containing protein</fullName>
    </submittedName>
</protein>
<feature type="transmembrane region" description="Helical" evidence="5">
    <location>
        <begin position="94"/>
        <end position="121"/>
    </location>
</feature>
<dbReference type="GeneID" id="77476315"/>
<gene>
    <name evidence="7" type="ORF">F6A08_07620</name>
</gene>
<reference evidence="8" key="1">
    <citation type="submission" date="2019-09" db="EMBL/GenBank/DDBJ databases">
        <title>Whole genome sequencing of Microbacterium maritypicum.</title>
        <authorList>
            <person name="Lenchi N."/>
        </authorList>
    </citation>
    <scope>NUCLEOTIDE SEQUENCE [LARGE SCALE GENOMIC DNA]</scope>
    <source>
        <strain evidence="8">G1</strain>
    </source>
</reference>
<dbReference type="Proteomes" id="UP000478836">
    <property type="component" value="Unassembled WGS sequence"/>
</dbReference>
<sequence length="123" mass="12818">MTTPDTPAPDLYDPGLQPERTELAWRRTALAIAIGSLLSLRVFPLVLPAGAEGWGLVPGVLGVGTAALLWIAARRRQRRTTAVLTARRSGPLPGGVLPLVLTVFATGFGVVALALVMVALLTG</sequence>
<comment type="caution">
    <text evidence="7">The sequence shown here is derived from an EMBL/GenBank/DDBJ whole genome shotgun (WGS) entry which is preliminary data.</text>
</comment>
<dbReference type="RefSeq" id="WP_151459143.1">
    <property type="nucleotide sequence ID" value="NZ_WAAO01000002.1"/>
</dbReference>
<name>A0ABQ6V4G8_9MICO</name>
<evidence type="ECO:0000256" key="4">
    <source>
        <dbReference type="ARBA" id="ARBA00023136"/>
    </source>
</evidence>
<organism evidence="7 8">
    <name type="scientific">Microbacterium algeriense</name>
    <dbReference type="NCBI Taxonomy" id="2615184"/>
    <lineage>
        <taxon>Bacteria</taxon>
        <taxon>Bacillati</taxon>
        <taxon>Actinomycetota</taxon>
        <taxon>Actinomycetes</taxon>
        <taxon>Micrococcales</taxon>
        <taxon>Microbacteriaceae</taxon>
        <taxon>Microbacterium</taxon>
    </lineage>
</organism>
<evidence type="ECO:0000256" key="2">
    <source>
        <dbReference type="ARBA" id="ARBA00022692"/>
    </source>
</evidence>
<accession>A0ABQ6V4G8</accession>